<dbReference type="EMBL" id="JMCC02000046">
    <property type="protein sequence ID" value="KIG15857.1"/>
    <property type="molecule type" value="Genomic_DNA"/>
</dbReference>
<evidence type="ECO:0000256" key="1">
    <source>
        <dbReference type="SAM" id="MobiDB-lite"/>
    </source>
</evidence>
<reference evidence="2 3" key="1">
    <citation type="submission" date="2014-12" db="EMBL/GenBank/DDBJ databases">
        <title>Genome assembly of Enhygromyxa salina DSM 15201.</title>
        <authorList>
            <person name="Sharma G."/>
            <person name="Subramanian S."/>
        </authorList>
    </citation>
    <scope>NUCLEOTIDE SEQUENCE [LARGE SCALE GENOMIC DNA]</scope>
    <source>
        <strain evidence="2 3">DSM 15201</strain>
    </source>
</reference>
<comment type="caution">
    <text evidence="2">The sequence shown here is derived from an EMBL/GenBank/DDBJ whole genome shotgun (WGS) entry which is preliminary data.</text>
</comment>
<feature type="compositionally biased region" description="Low complexity" evidence="1">
    <location>
        <begin position="51"/>
        <end position="65"/>
    </location>
</feature>
<sequence>MPLAALVLGLTTPALADVPPRERRKTTVEPHRPPPMTPPAEPPSEPETKTEPAPVEAQAAPAPVETKTDPKTDATASEKAETKSGSCSVGEGPEHGVLDLSLLALLLSGVALTRRRD</sequence>
<organism evidence="2 3">
    <name type="scientific">Enhygromyxa salina</name>
    <dbReference type="NCBI Taxonomy" id="215803"/>
    <lineage>
        <taxon>Bacteria</taxon>
        <taxon>Pseudomonadati</taxon>
        <taxon>Myxococcota</taxon>
        <taxon>Polyangia</taxon>
        <taxon>Nannocystales</taxon>
        <taxon>Nannocystaceae</taxon>
        <taxon>Enhygromyxa</taxon>
    </lineage>
</organism>
<dbReference type="AlphaFoldDB" id="A0A0C2D750"/>
<feature type="region of interest" description="Disordered" evidence="1">
    <location>
        <begin position="1"/>
        <end position="94"/>
    </location>
</feature>
<feature type="compositionally biased region" description="Basic and acidic residues" evidence="1">
    <location>
        <begin position="66"/>
        <end position="82"/>
    </location>
</feature>
<protein>
    <submittedName>
        <fullName evidence="2">Uncharacterized protein</fullName>
    </submittedName>
</protein>
<proteinExistence type="predicted"/>
<evidence type="ECO:0000313" key="3">
    <source>
        <dbReference type="Proteomes" id="UP000031599"/>
    </source>
</evidence>
<accession>A0A0C2D750</accession>
<dbReference type="Proteomes" id="UP000031599">
    <property type="component" value="Unassembled WGS sequence"/>
</dbReference>
<feature type="compositionally biased region" description="Basic and acidic residues" evidence="1">
    <location>
        <begin position="19"/>
        <end position="32"/>
    </location>
</feature>
<gene>
    <name evidence="2" type="ORF">DB30_05164</name>
</gene>
<name>A0A0C2D750_9BACT</name>
<feature type="compositionally biased region" description="Pro residues" evidence="1">
    <location>
        <begin position="33"/>
        <end position="45"/>
    </location>
</feature>
<evidence type="ECO:0000313" key="2">
    <source>
        <dbReference type="EMBL" id="KIG15857.1"/>
    </source>
</evidence>